<evidence type="ECO:0000256" key="1">
    <source>
        <dbReference type="PIRSR" id="PIRSR613078-2"/>
    </source>
</evidence>
<dbReference type="SMART" id="SM00855">
    <property type="entry name" value="PGAM"/>
    <property type="match status" value="1"/>
</dbReference>
<name>A0YHH5_9GAMM</name>
<dbReference type="eggNOG" id="COG0406">
    <property type="taxonomic scope" value="Bacteria"/>
</dbReference>
<evidence type="ECO:0000256" key="2">
    <source>
        <dbReference type="SAM" id="MobiDB-lite"/>
    </source>
</evidence>
<dbReference type="EMBL" id="AAVT01000017">
    <property type="protein sequence ID" value="EAW29706.1"/>
    <property type="molecule type" value="Genomic_DNA"/>
</dbReference>
<feature type="region of interest" description="Disordered" evidence="2">
    <location>
        <begin position="28"/>
        <end position="48"/>
    </location>
</feature>
<proteinExistence type="predicted"/>
<sequence length="231" mass="25407">MTEKKVYRQTKFVRPAGATEILLVRHGESRAASEENPFPLVDGQGDPELAETGREQAEKLGLRLADHNIDAVYVTNLRRTHETAAPLCKIKKLTPTVVADLREVHLGDWEGGLFRIMAHQAHPQIQAMQDHQEWGKIPGGETNAQLNERVDRGMQRIINNHPDQVIMVVVHGGVIGSVLHQATGSHPFAFTGADNASISHLVAHEGKISVRRFNDSSHLSPLIVADTSLPT</sequence>
<organism evidence="3 4">
    <name type="scientific">marine gamma proteobacterium HTCC2143</name>
    <dbReference type="NCBI Taxonomy" id="247633"/>
    <lineage>
        <taxon>Bacteria</taxon>
        <taxon>Pseudomonadati</taxon>
        <taxon>Pseudomonadota</taxon>
        <taxon>Gammaproteobacteria</taxon>
        <taxon>Cellvibrionales</taxon>
        <taxon>Spongiibacteraceae</taxon>
        <taxon>BD1-7 clade</taxon>
    </lineage>
</organism>
<dbReference type="SUPFAM" id="SSF53254">
    <property type="entry name" value="Phosphoglycerate mutase-like"/>
    <property type="match status" value="1"/>
</dbReference>
<dbReference type="GO" id="GO:0016791">
    <property type="term" value="F:phosphatase activity"/>
    <property type="evidence" value="ECO:0007669"/>
    <property type="project" value="TreeGrafter"/>
</dbReference>
<feature type="binding site" evidence="1">
    <location>
        <position position="79"/>
    </location>
    <ligand>
        <name>substrate</name>
    </ligand>
</feature>
<reference evidence="3 4" key="1">
    <citation type="journal article" date="2010" name="J. Bacteriol.">
        <title>Genome sequence of the oligotrophic marine Gammaproteobacterium HTCC2143, isolated from the Oregon Coast.</title>
        <authorList>
            <person name="Oh H.M."/>
            <person name="Kang I."/>
            <person name="Ferriera S."/>
            <person name="Giovannoni S.J."/>
            <person name="Cho J.C."/>
        </authorList>
    </citation>
    <scope>NUCLEOTIDE SEQUENCE [LARGE SCALE GENOMIC DNA]</scope>
    <source>
        <strain evidence="3 4">HTCC2143</strain>
    </source>
</reference>
<dbReference type="PANTHER" id="PTHR48100">
    <property type="entry name" value="BROAD-SPECIFICITY PHOSPHATASE YOR283W-RELATED"/>
    <property type="match status" value="1"/>
</dbReference>
<protein>
    <submittedName>
        <fullName evidence="3">Phosphoglycerate mutase family protein</fullName>
    </submittedName>
</protein>
<dbReference type="GO" id="GO:0005737">
    <property type="term" value="C:cytoplasm"/>
    <property type="evidence" value="ECO:0007669"/>
    <property type="project" value="TreeGrafter"/>
</dbReference>
<dbReference type="OrthoDB" id="9783269at2"/>
<dbReference type="STRING" id="247633.GP2143_12241"/>
<dbReference type="AlphaFoldDB" id="A0YHH5"/>
<keyword evidence="4" id="KW-1185">Reference proteome</keyword>
<dbReference type="InterPro" id="IPR050275">
    <property type="entry name" value="PGM_Phosphatase"/>
</dbReference>
<evidence type="ECO:0000313" key="4">
    <source>
        <dbReference type="Proteomes" id="UP000004931"/>
    </source>
</evidence>
<gene>
    <name evidence="3" type="ORF">GP2143_12241</name>
</gene>
<comment type="caution">
    <text evidence="3">The sequence shown here is derived from an EMBL/GenBank/DDBJ whole genome shotgun (WGS) entry which is preliminary data.</text>
</comment>
<dbReference type="InterPro" id="IPR029033">
    <property type="entry name" value="His_PPase_superfam"/>
</dbReference>
<dbReference type="CDD" id="cd07067">
    <property type="entry name" value="HP_PGM_like"/>
    <property type="match status" value="1"/>
</dbReference>
<dbReference type="PANTHER" id="PTHR48100:SF1">
    <property type="entry name" value="HISTIDINE PHOSPHATASE FAMILY PROTEIN-RELATED"/>
    <property type="match status" value="1"/>
</dbReference>
<dbReference type="Proteomes" id="UP000004931">
    <property type="component" value="Unassembled WGS sequence"/>
</dbReference>
<dbReference type="InterPro" id="IPR013078">
    <property type="entry name" value="His_Pase_superF_clade-1"/>
</dbReference>
<dbReference type="Pfam" id="PF00300">
    <property type="entry name" value="His_Phos_1"/>
    <property type="match status" value="1"/>
</dbReference>
<dbReference type="Gene3D" id="3.40.50.1240">
    <property type="entry name" value="Phosphoglycerate mutase-like"/>
    <property type="match status" value="1"/>
</dbReference>
<evidence type="ECO:0000313" key="3">
    <source>
        <dbReference type="EMBL" id="EAW29706.1"/>
    </source>
</evidence>
<accession>A0YHH5</accession>